<sequence>MSLYLLHCSPDPRALTVWATRHRLLSPDGDLGYAIHAVLRAAFGDLAPKPFRYLGAKQGLLGYTDQPLSALRESAALVPPDIAQALGLETLAARPFPEVWRQDQALGFEVRVRPVLRAKDGRERDVFLHAVESAASSTRDANREAIYADWLGKRFTEHSAARLALVAVESFRLSRVIRRSAADASGRRGVRTIMGPDVVLKGRLQVENSDAFTQILRRGIGRHRAFGFGMVLLKPARSC</sequence>
<organism evidence="1 2">
    <name type="scientific">Marichromatium gracile</name>
    <name type="common">Chromatium gracile</name>
    <dbReference type="NCBI Taxonomy" id="1048"/>
    <lineage>
        <taxon>Bacteria</taxon>
        <taxon>Pseudomonadati</taxon>
        <taxon>Pseudomonadota</taxon>
        <taxon>Gammaproteobacteria</taxon>
        <taxon>Chromatiales</taxon>
        <taxon>Chromatiaceae</taxon>
        <taxon>Marichromatium</taxon>
    </lineage>
</organism>
<comment type="caution">
    <text evidence="1">The sequence shown here is derived from an EMBL/GenBank/DDBJ whole genome shotgun (WGS) entry which is preliminary data.</text>
</comment>
<name>A0A4R4A505_MARGR</name>
<dbReference type="SMART" id="SM01101">
    <property type="entry name" value="CRISPR_assoc"/>
    <property type="match status" value="1"/>
</dbReference>
<protein>
    <submittedName>
        <fullName evidence="1">CRISPR system Cascade subunit CasE</fullName>
    </submittedName>
</protein>
<dbReference type="NCBIfam" id="TIGR01907">
    <property type="entry name" value="casE_Cse3"/>
    <property type="match status" value="1"/>
</dbReference>
<dbReference type="Proteomes" id="UP000295247">
    <property type="component" value="Unassembled WGS sequence"/>
</dbReference>
<dbReference type="RefSeq" id="WP_132230584.1">
    <property type="nucleotide sequence ID" value="NZ_NRRH01000027.1"/>
</dbReference>
<dbReference type="SUPFAM" id="SSF117987">
    <property type="entry name" value="CRISPR-associated protein"/>
    <property type="match status" value="1"/>
</dbReference>
<reference evidence="1 2" key="1">
    <citation type="submission" date="2019-03" db="EMBL/GenBank/DDBJ databases">
        <title>Genomic Encyclopedia of Type Strains, Phase IV (KMG-IV): sequencing the most valuable type-strain genomes for metagenomic binning, comparative biology and taxonomic classification.</title>
        <authorList>
            <person name="Goeker M."/>
        </authorList>
    </citation>
    <scope>NUCLEOTIDE SEQUENCE [LARGE SCALE GENOMIC DNA]</scope>
    <source>
        <strain evidence="1 2">DSM 203</strain>
    </source>
</reference>
<evidence type="ECO:0000313" key="2">
    <source>
        <dbReference type="Proteomes" id="UP000295247"/>
    </source>
</evidence>
<evidence type="ECO:0000313" key="1">
    <source>
        <dbReference type="EMBL" id="TCW33290.1"/>
    </source>
</evidence>
<proteinExistence type="predicted"/>
<dbReference type="Pfam" id="PF08798">
    <property type="entry name" value="CRISPR_assoc"/>
    <property type="match status" value="1"/>
</dbReference>
<dbReference type="Gene3D" id="3.30.70.1210">
    <property type="entry name" value="Crispr-associated protein, domain 2"/>
    <property type="match status" value="1"/>
</dbReference>
<accession>A0A4R4A505</accession>
<dbReference type="InterPro" id="IPR010179">
    <property type="entry name" value="CRISPR-assoc_prot_Cse3"/>
</dbReference>
<dbReference type="AlphaFoldDB" id="A0A4R4A505"/>
<gene>
    <name evidence="1" type="ORF">EDC29_11542</name>
</gene>
<dbReference type="EMBL" id="SMDC01000015">
    <property type="protein sequence ID" value="TCW33290.1"/>
    <property type="molecule type" value="Genomic_DNA"/>
</dbReference>